<feature type="transmembrane region" description="Helical" evidence="1">
    <location>
        <begin position="86"/>
        <end position="105"/>
    </location>
</feature>
<evidence type="ECO:0000313" key="2">
    <source>
        <dbReference type="EMBL" id="DAE18198.1"/>
    </source>
</evidence>
<sequence length="106" mass="12449">MGFEELQSTYYIHNGYLVFDGGTAYRVDTIHEVYIKGSFIFVTFKDYSFINRMVDTLDVDTIDFIQGLNKEIQHSHKVNKLVSVDFIVFFLLVIITLMLGIWWLLQ</sequence>
<accession>A0A8S5QFZ1</accession>
<dbReference type="EMBL" id="BK015652">
    <property type="protein sequence ID" value="DAE18198.1"/>
    <property type="molecule type" value="Genomic_DNA"/>
</dbReference>
<keyword evidence="1" id="KW-1133">Transmembrane helix</keyword>
<reference evidence="2" key="1">
    <citation type="journal article" date="2021" name="Proc. Natl. Acad. Sci. U.S.A.">
        <title>A Catalog of Tens of Thousands of Viruses from Human Metagenomes Reveals Hidden Associations with Chronic Diseases.</title>
        <authorList>
            <person name="Tisza M.J."/>
            <person name="Buck C.B."/>
        </authorList>
    </citation>
    <scope>NUCLEOTIDE SEQUENCE</scope>
    <source>
        <strain evidence="2">CtdNl2</strain>
    </source>
</reference>
<protein>
    <submittedName>
        <fullName evidence="2">Uncharacterized protein</fullName>
    </submittedName>
</protein>
<keyword evidence="1" id="KW-0472">Membrane</keyword>
<evidence type="ECO:0000256" key="1">
    <source>
        <dbReference type="SAM" id="Phobius"/>
    </source>
</evidence>
<name>A0A8S5QFZ1_9CAUD</name>
<keyword evidence="1" id="KW-0812">Transmembrane</keyword>
<proteinExistence type="predicted"/>
<organism evidence="2">
    <name type="scientific">Myoviridae sp. ctdNl2</name>
    <dbReference type="NCBI Taxonomy" id="2825140"/>
    <lineage>
        <taxon>Viruses</taxon>
        <taxon>Duplodnaviria</taxon>
        <taxon>Heunggongvirae</taxon>
        <taxon>Uroviricota</taxon>
        <taxon>Caudoviricetes</taxon>
    </lineage>
</organism>